<dbReference type="SUPFAM" id="SSF50630">
    <property type="entry name" value="Acid proteases"/>
    <property type="match status" value="1"/>
</dbReference>
<evidence type="ECO:0000313" key="8">
    <source>
        <dbReference type="Proteomes" id="UP001212997"/>
    </source>
</evidence>
<comment type="similarity">
    <text evidence="1 3">Belongs to the peptidase A1 family.</text>
</comment>
<feature type="chain" id="PRO_5042063026" description="Peptidase A1 domain-containing protein" evidence="5">
    <location>
        <begin position="21"/>
        <end position="572"/>
    </location>
</feature>
<sequence length="572" mass="61094">MTCLLAFYLIIWTCCQTIAAHAIHTNGNAPRPRGIHLPIVRNGLRTFRKRANGSTAIGLGDVLDVTYNVLVQIGSIQTPLVLDTGSSDLWVLSDQCNGTCTEGVPLYPHSSMTQTGLTVQLLYGDSHTGTHAFGPIVKDTVGIAGLSVKDLFLAAIVDTNTTTYETGSAGILGLGFPAISVLWRQLLQAQLSNQPPSFGGSSAFLRSTNVNYNQPSFPDFTFLSSSQSTTDPLLRRQSSPLLSSAEVIASFNTFGPLPARFISENLLTSPLIAVTLQRDTVDIGGNVGLLSIGELPAGIRSDALTWLPVRAYTAADGGLPPSPEAPNEVFPLVWEVPLDDVYFDGIKLARSSLSPPSISLSALIDTGNSLIRGPQDVIYQIQRILGNSLFECSRPHNLTFQIGGKPFPVDPRDFIHQAFSDSVDLCTPALAITDPPGSGFLYSWSLGDPFLKSALVAFYYGNLTHPSRDPPRIGLLSTLPQGADERLKEIVSQAQEGNNDFIATSEPAPSGTFIATTTGVGGVPQATRPLSNPNSSNPNSSGALPVHPMWGWSTVLPGTITLVFFFWTVMVS</sequence>
<dbReference type="Gene3D" id="2.40.70.10">
    <property type="entry name" value="Acid Proteases"/>
    <property type="match status" value="2"/>
</dbReference>
<dbReference type="InterPro" id="IPR001969">
    <property type="entry name" value="Aspartic_peptidase_AS"/>
</dbReference>
<organism evidence="7 8">
    <name type="scientific">Meripilus lineatus</name>
    <dbReference type="NCBI Taxonomy" id="2056292"/>
    <lineage>
        <taxon>Eukaryota</taxon>
        <taxon>Fungi</taxon>
        <taxon>Dikarya</taxon>
        <taxon>Basidiomycota</taxon>
        <taxon>Agaricomycotina</taxon>
        <taxon>Agaricomycetes</taxon>
        <taxon>Polyporales</taxon>
        <taxon>Meripilaceae</taxon>
        <taxon>Meripilus</taxon>
    </lineage>
</organism>
<accession>A0AAD5V2J9</accession>
<keyword evidence="8" id="KW-1185">Reference proteome</keyword>
<evidence type="ECO:0000259" key="6">
    <source>
        <dbReference type="PROSITE" id="PS51767"/>
    </source>
</evidence>
<dbReference type="InterPro" id="IPR034164">
    <property type="entry name" value="Pepsin-like_dom"/>
</dbReference>
<dbReference type="PANTHER" id="PTHR47966">
    <property type="entry name" value="BETA-SITE APP-CLEAVING ENZYME, ISOFORM A-RELATED"/>
    <property type="match status" value="1"/>
</dbReference>
<keyword evidence="3" id="KW-0645">Protease</keyword>
<evidence type="ECO:0000256" key="2">
    <source>
        <dbReference type="ARBA" id="ARBA00022750"/>
    </source>
</evidence>
<keyword evidence="4" id="KW-1133">Transmembrane helix</keyword>
<keyword evidence="3" id="KW-0378">Hydrolase</keyword>
<comment type="caution">
    <text evidence="7">The sequence shown here is derived from an EMBL/GenBank/DDBJ whole genome shotgun (WGS) entry which is preliminary data.</text>
</comment>
<dbReference type="Proteomes" id="UP001212997">
    <property type="component" value="Unassembled WGS sequence"/>
</dbReference>
<evidence type="ECO:0000256" key="1">
    <source>
        <dbReference type="ARBA" id="ARBA00007447"/>
    </source>
</evidence>
<feature type="signal peptide" evidence="5">
    <location>
        <begin position="1"/>
        <end position="20"/>
    </location>
</feature>
<dbReference type="InterPro" id="IPR033121">
    <property type="entry name" value="PEPTIDASE_A1"/>
</dbReference>
<evidence type="ECO:0000313" key="7">
    <source>
        <dbReference type="EMBL" id="KAJ3482694.1"/>
    </source>
</evidence>
<keyword evidence="2 3" id="KW-0064">Aspartyl protease</keyword>
<dbReference type="PROSITE" id="PS00141">
    <property type="entry name" value="ASP_PROTEASE"/>
    <property type="match status" value="1"/>
</dbReference>
<dbReference type="InterPro" id="IPR021109">
    <property type="entry name" value="Peptidase_aspartic_dom_sf"/>
</dbReference>
<dbReference type="PRINTS" id="PR00792">
    <property type="entry name" value="PEPSIN"/>
</dbReference>
<gene>
    <name evidence="7" type="ORF">NLI96_g6804</name>
</gene>
<keyword evidence="4" id="KW-0812">Transmembrane</keyword>
<dbReference type="InterPro" id="IPR001461">
    <property type="entry name" value="Aspartic_peptidase_A1"/>
</dbReference>
<feature type="transmembrane region" description="Helical" evidence="4">
    <location>
        <begin position="549"/>
        <end position="571"/>
    </location>
</feature>
<keyword evidence="5" id="KW-0732">Signal</keyword>
<name>A0AAD5V2J9_9APHY</name>
<evidence type="ECO:0000256" key="3">
    <source>
        <dbReference type="RuleBase" id="RU000454"/>
    </source>
</evidence>
<dbReference type="EMBL" id="JANAWD010000261">
    <property type="protein sequence ID" value="KAJ3482694.1"/>
    <property type="molecule type" value="Genomic_DNA"/>
</dbReference>
<feature type="domain" description="Peptidase A1" evidence="6">
    <location>
        <begin position="67"/>
        <end position="476"/>
    </location>
</feature>
<protein>
    <recommendedName>
        <fullName evidence="6">Peptidase A1 domain-containing protein</fullName>
    </recommendedName>
</protein>
<dbReference type="Pfam" id="PF00026">
    <property type="entry name" value="Asp"/>
    <property type="match status" value="2"/>
</dbReference>
<evidence type="ECO:0000256" key="5">
    <source>
        <dbReference type="SAM" id="SignalP"/>
    </source>
</evidence>
<reference evidence="7" key="1">
    <citation type="submission" date="2022-07" db="EMBL/GenBank/DDBJ databases">
        <title>Genome Sequence of Physisporinus lineatus.</title>
        <authorList>
            <person name="Buettner E."/>
        </authorList>
    </citation>
    <scope>NUCLEOTIDE SEQUENCE</scope>
    <source>
        <strain evidence="7">VT162</strain>
    </source>
</reference>
<proteinExistence type="inferred from homology"/>
<dbReference type="PROSITE" id="PS51767">
    <property type="entry name" value="PEPTIDASE_A1"/>
    <property type="match status" value="1"/>
</dbReference>
<dbReference type="CDD" id="cd05471">
    <property type="entry name" value="pepsin_like"/>
    <property type="match status" value="1"/>
</dbReference>
<evidence type="ECO:0000256" key="4">
    <source>
        <dbReference type="SAM" id="Phobius"/>
    </source>
</evidence>
<dbReference type="GO" id="GO:0006508">
    <property type="term" value="P:proteolysis"/>
    <property type="evidence" value="ECO:0007669"/>
    <property type="project" value="UniProtKB-KW"/>
</dbReference>
<dbReference type="AlphaFoldDB" id="A0AAD5V2J9"/>
<keyword evidence="4" id="KW-0472">Membrane</keyword>
<dbReference type="GO" id="GO:0004190">
    <property type="term" value="F:aspartic-type endopeptidase activity"/>
    <property type="evidence" value="ECO:0007669"/>
    <property type="project" value="UniProtKB-KW"/>
</dbReference>